<name>A0ACD1E2C5_9MICO</name>
<keyword evidence="2" id="KW-1185">Reference proteome</keyword>
<dbReference type="Proteomes" id="UP000681794">
    <property type="component" value="Chromosome"/>
</dbReference>
<protein>
    <submittedName>
        <fullName evidence="1">Helix-turn-helix domain-containing protein</fullName>
    </submittedName>
</protein>
<dbReference type="EMBL" id="CP076544">
    <property type="protein sequence ID" value="QWS33064.1"/>
    <property type="molecule type" value="Genomic_DNA"/>
</dbReference>
<organism evidence="1 2">
    <name type="scientific">Curtobacterium aetherium</name>
    <dbReference type="NCBI Taxonomy" id="2841594"/>
    <lineage>
        <taxon>Bacteria</taxon>
        <taxon>Bacillati</taxon>
        <taxon>Actinomycetota</taxon>
        <taxon>Actinomycetes</taxon>
        <taxon>Micrococcales</taxon>
        <taxon>Microbacteriaceae</taxon>
        <taxon>Curtobacterium</taxon>
    </lineage>
</organism>
<proteinExistence type="predicted"/>
<gene>
    <name evidence="1" type="ORF">KM842_12500</name>
</gene>
<reference evidence="1" key="1">
    <citation type="submission" date="2021-06" db="EMBL/GenBank/DDBJ databases">
        <authorList>
            <person name="Ellington A.J."/>
            <person name="Bryan N.C."/>
            <person name="Christner B.C."/>
            <person name="Reisch C.R."/>
        </authorList>
    </citation>
    <scope>NUCLEOTIDE SEQUENCE</scope>
    <source>
        <strain evidence="1">L6-1</strain>
    </source>
</reference>
<accession>A0ACD1E2C5</accession>
<sequence length="97" mass="10518">MGRPMRALPVELADAPWPEVPSEDPFGEVARKFVVNLRVAMAGRSLRAVAADAGLGHVTLQRVLAGQAWPDLQTIARLEEGLDAELWPRRAGGHATR</sequence>
<evidence type="ECO:0000313" key="1">
    <source>
        <dbReference type="EMBL" id="QWS33064.1"/>
    </source>
</evidence>
<evidence type="ECO:0000313" key="2">
    <source>
        <dbReference type="Proteomes" id="UP000681794"/>
    </source>
</evidence>